<keyword evidence="6" id="KW-1133">Transmembrane helix</keyword>
<evidence type="ECO:0000256" key="1">
    <source>
        <dbReference type="ARBA" id="ARBA00022598"/>
    </source>
</evidence>
<feature type="transmembrane region" description="Helical" evidence="6">
    <location>
        <begin position="6"/>
        <end position="30"/>
    </location>
</feature>
<keyword evidence="3" id="KW-0276">Fatty acid metabolism</keyword>
<evidence type="ECO:0000256" key="2">
    <source>
        <dbReference type="ARBA" id="ARBA00022741"/>
    </source>
</evidence>
<keyword evidence="1" id="KW-0436">Ligase</keyword>
<keyword evidence="9" id="KW-1185">Reference proteome</keyword>
<dbReference type="EMBL" id="UYRU01062192">
    <property type="protein sequence ID" value="VDN15342.1"/>
    <property type="molecule type" value="Genomic_DNA"/>
</dbReference>
<evidence type="ECO:0000259" key="7">
    <source>
        <dbReference type="Pfam" id="PF00501"/>
    </source>
</evidence>
<dbReference type="InterPro" id="IPR042099">
    <property type="entry name" value="ANL_N_sf"/>
</dbReference>
<keyword evidence="4" id="KW-0067">ATP-binding</keyword>
<evidence type="ECO:0000256" key="5">
    <source>
        <dbReference type="ARBA" id="ARBA00026121"/>
    </source>
</evidence>
<dbReference type="EC" id="6.2.1.3" evidence="5"/>
<proteinExistence type="predicted"/>
<protein>
    <recommendedName>
        <fullName evidence="5">long-chain-fatty-acid--CoA ligase</fullName>
        <ecNumber evidence="5">6.2.1.3</ecNumber>
    </recommendedName>
</protein>
<keyword evidence="6" id="KW-0812">Transmembrane</keyword>
<dbReference type="SUPFAM" id="SSF56801">
    <property type="entry name" value="Acetyl-CoA synthetase-like"/>
    <property type="match status" value="1"/>
</dbReference>
<dbReference type="GO" id="GO:0005783">
    <property type="term" value="C:endoplasmic reticulum"/>
    <property type="evidence" value="ECO:0007669"/>
    <property type="project" value="TreeGrafter"/>
</dbReference>
<evidence type="ECO:0000313" key="9">
    <source>
        <dbReference type="Proteomes" id="UP000281553"/>
    </source>
</evidence>
<gene>
    <name evidence="8" type="ORF">DILT_LOCUS11173</name>
</gene>
<accession>A0A3P7P528</accession>
<sequence>MALDVLFSYALGGLCAFAVSAGVLYVTLVFRDMAFPNDKKRMLDKSLLNQSYVLDEKTGVRGSPYIKNGPLLDTLMGNLRTLHEAFQHGISLARDKPCMGWRETPTSSYQWLTYSEVYDRVCLLGSGLRTFRPANAEIFCIGIYAVNCVEWAVTQQACSTFGYVIVPLYDTLGDVARKYI</sequence>
<name>A0A3P7P528_DIBLA</name>
<dbReference type="GO" id="GO:0005524">
    <property type="term" value="F:ATP binding"/>
    <property type="evidence" value="ECO:0007669"/>
    <property type="project" value="UniProtKB-KW"/>
</dbReference>
<dbReference type="AlphaFoldDB" id="A0A3P7P528"/>
<evidence type="ECO:0000256" key="4">
    <source>
        <dbReference type="ARBA" id="ARBA00022840"/>
    </source>
</evidence>
<feature type="non-terminal residue" evidence="8">
    <location>
        <position position="180"/>
    </location>
</feature>
<keyword evidence="2" id="KW-0547">Nucleotide-binding</keyword>
<dbReference type="PANTHER" id="PTHR43272:SF33">
    <property type="entry name" value="AMP-BINDING DOMAIN-CONTAINING PROTEIN-RELATED"/>
    <property type="match status" value="1"/>
</dbReference>
<dbReference type="Gene3D" id="3.40.50.12780">
    <property type="entry name" value="N-terminal domain of ligase-like"/>
    <property type="match status" value="1"/>
</dbReference>
<dbReference type="Pfam" id="PF00501">
    <property type="entry name" value="AMP-binding"/>
    <property type="match status" value="1"/>
</dbReference>
<evidence type="ECO:0000256" key="3">
    <source>
        <dbReference type="ARBA" id="ARBA00022832"/>
    </source>
</evidence>
<dbReference type="GO" id="GO:0004467">
    <property type="term" value="F:long-chain fatty acid-CoA ligase activity"/>
    <property type="evidence" value="ECO:0007669"/>
    <property type="project" value="UniProtKB-EC"/>
</dbReference>
<evidence type="ECO:0000313" key="8">
    <source>
        <dbReference type="EMBL" id="VDN15342.1"/>
    </source>
</evidence>
<keyword evidence="3" id="KW-0443">Lipid metabolism</keyword>
<feature type="domain" description="AMP-dependent synthetase/ligase" evidence="7">
    <location>
        <begin position="95"/>
        <end position="180"/>
    </location>
</feature>
<keyword evidence="6" id="KW-0472">Membrane</keyword>
<dbReference type="OrthoDB" id="1700726at2759"/>
<evidence type="ECO:0000256" key="6">
    <source>
        <dbReference type="SAM" id="Phobius"/>
    </source>
</evidence>
<dbReference type="Proteomes" id="UP000281553">
    <property type="component" value="Unassembled WGS sequence"/>
</dbReference>
<dbReference type="InterPro" id="IPR000873">
    <property type="entry name" value="AMP-dep_synth/lig_dom"/>
</dbReference>
<dbReference type="GO" id="GO:0016020">
    <property type="term" value="C:membrane"/>
    <property type="evidence" value="ECO:0007669"/>
    <property type="project" value="TreeGrafter"/>
</dbReference>
<reference evidence="8 9" key="1">
    <citation type="submission" date="2018-11" db="EMBL/GenBank/DDBJ databases">
        <authorList>
            <consortium name="Pathogen Informatics"/>
        </authorList>
    </citation>
    <scope>NUCLEOTIDE SEQUENCE [LARGE SCALE GENOMIC DNA]</scope>
</reference>
<organism evidence="8 9">
    <name type="scientific">Dibothriocephalus latus</name>
    <name type="common">Fish tapeworm</name>
    <name type="synonym">Diphyllobothrium latum</name>
    <dbReference type="NCBI Taxonomy" id="60516"/>
    <lineage>
        <taxon>Eukaryota</taxon>
        <taxon>Metazoa</taxon>
        <taxon>Spiralia</taxon>
        <taxon>Lophotrochozoa</taxon>
        <taxon>Platyhelminthes</taxon>
        <taxon>Cestoda</taxon>
        <taxon>Eucestoda</taxon>
        <taxon>Diphyllobothriidea</taxon>
        <taxon>Diphyllobothriidae</taxon>
        <taxon>Dibothriocephalus</taxon>
    </lineage>
</organism>
<dbReference type="PANTHER" id="PTHR43272">
    <property type="entry name" value="LONG-CHAIN-FATTY-ACID--COA LIGASE"/>
    <property type="match status" value="1"/>
</dbReference>